<dbReference type="Pfam" id="PF07406">
    <property type="entry name" value="NICE-3"/>
    <property type="match status" value="1"/>
</dbReference>
<sequence>MFRVDRKILSILVMAEELSGVTVVIIIACGVLTFILFFLFAKRQIMRFALRSRRGPHVPIGHGAKKSLKREIDRRIDVIPRIVYEPQLINNNDSRYILQPGSELPPHYFRLKAVDDVKLLEREITKQDSCLQRHPTENLRAYLLTTLAAPLNGLGQKLVHQFCDLYEHARHDPSEFGDDEYQVYSKLLLKLLDAAKLLKSYPNSRKSSPSRTPLKRGQDKYRNLLRPDEVLCVSDKDARPTSLPVSVDESNETSV</sequence>
<evidence type="ECO:0000256" key="9">
    <source>
        <dbReference type="ARBA" id="ARBA00023136"/>
    </source>
</evidence>
<accession>A0ABQ8TRL3</accession>
<dbReference type="EMBL" id="JAJSOF020000005">
    <property type="protein sequence ID" value="KAJ4448219.1"/>
    <property type="molecule type" value="Genomic_DNA"/>
</dbReference>
<evidence type="ECO:0000256" key="1">
    <source>
        <dbReference type="ARBA" id="ARBA00002620"/>
    </source>
</evidence>
<evidence type="ECO:0000256" key="11">
    <source>
        <dbReference type="SAM" id="Phobius"/>
    </source>
</evidence>
<evidence type="ECO:0000256" key="4">
    <source>
        <dbReference type="ARBA" id="ARBA00004555"/>
    </source>
</evidence>
<comment type="caution">
    <text evidence="12">The sequence shown here is derived from an EMBL/GenBank/DDBJ whole genome shotgun (WGS) entry which is preliminary data.</text>
</comment>
<evidence type="ECO:0000256" key="10">
    <source>
        <dbReference type="SAM" id="MobiDB-lite"/>
    </source>
</evidence>
<feature type="region of interest" description="Disordered" evidence="10">
    <location>
        <begin position="202"/>
        <end position="255"/>
    </location>
</feature>
<evidence type="ECO:0000256" key="7">
    <source>
        <dbReference type="ARBA" id="ARBA00023034"/>
    </source>
</evidence>
<comment type="subcellular location">
    <subcellularLocation>
        <location evidence="4">Golgi apparatus</location>
    </subcellularLocation>
    <subcellularLocation>
        <location evidence="2">Membrane</location>
        <topology evidence="2">Single-pass membrane protein</topology>
    </subcellularLocation>
    <subcellularLocation>
        <location evidence="3">Mitochondrion</location>
    </subcellularLocation>
</comment>
<keyword evidence="8" id="KW-0496">Mitochondrion</keyword>
<comment type="function">
    <text evidence="1">General regulator of phagocytosis. Required to uptake Gram negative bacterium by macrophages.</text>
</comment>
<evidence type="ECO:0000256" key="3">
    <source>
        <dbReference type="ARBA" id="ARBA00004173"/>
    </source>
</evidence>
<feature type="compositionally biased region" description="Basic and acidic residues" evidence="10">
    <location>
        <begin position="216"/>
        <end position="239"/>
    </location>
</feature>
<gene>
    <name evidence="12" type="ORF">ANN_10233</name>
</gene>
<proteinExistence type="predicted"/>
<keyword evidence="5 11" id="KW-0812">Transmembrane</keyword>
<evidence type="ECO:0008006" key="14">
    <source>
        <dbReference type="Google" id="ProtNLM"/>
    </source>
</evidence>
<dbReference type="InterPro" id="IPR010876">
    <property type="entry name" value="C1orf43"/>
</dbReference>
<evidence type="ECO:0000256" key="8">
    <source>
        <dbReference type="ARBA" id="ARBA00023128"/>
    </source>
</evidence>
<evidence type="ECO:0000256" key="5">
    <source>
        <dbReference type="ARBA" id="ARBA00022692"/>
    </source>
</evidence>
<evidence type="ECO:0000256" key="2">
    <source>
        <dbReference type="ARBA" id="ARBA00004167"/>
    </source>
</evidence>
<feature type="compositionally biased region" description="Polar residues" evidence="10">
    <location>
        <begin position="202"/>
        <end position="211"/>
    </location>
</feature>
<name>A0ABQ8TRL3_PERAM</name>
<keyword evidence="6 11" id="KW-1133">Transmembrane helix</keyword>
<feature type="transmembrane region" description="Helical" evidence="11">
    <location>
        <begin position="20"/>
        <end position="41"/>
    </location>
</feature>
<evidence type="ECO:0000256" key="6">
    <source>
        <dbReference type="ARBA" id="ARBA00022989"/>
    </source>
</evidence>
<keyword evidence="13" id="KW-1185">Reference proteome</keyword>
<organism evidence="12 13">
    <name type="scientific">Periplaneta americana</name>
    <name type="common">American cockroach</name>
    <name type="synonym">Blatta americana</name>
    <dbReference type="NCBI Taxonomy" id="6978"/>
    <lineage>
        <taxon>Eukaryota</taxon>
        <taxon>Metazoa</taxon>
        <taxon>Ecdysozoa</taxon>
        <taxon>Arthropoda</taxon>
        <taxon>Hexapoda</taxon>
        <taxon>Insecta</taxon>
        <taxon>Pterygota</taxon>
        <taxon>Neoptera</taxon>
        <taxon>Polyneoptera</taxon>
        <taxon>Dictyoptera</taxon>
        <taxon>Blattodea</taxon>
        <taxon>Blattoidea</taxon>
        <taxon>Blattidae</taxon>
        <taxon>Blattinae</taxon>
        <taxon>Periplaneta</taxon>
    </lineage>
</organism>
<dbReference type="PANTHER" id="PTHR21425:SF2">
    <property type="entry name" value="PROTEIN C1ORF43"/>
    <property type="match status" value="1"/>
</dbReference>
<dbReference type="PANTHER" id="PTHR21425">
    <property type="entry name" value="NICE-3"/>
    <property type="match status" value="1"/>
</dbReference>
<evidence type="ECO:0000313" key="13">
    <source>
        <dbReference type="Proteomes" id="UP001148838"/>
    </source>
</evidence>
<keyword evidence="7" id="KW-0333">Golgi apparatus</keyword>
<protein>
    <recommendedName>
        <fullName evidence="14">NICE-3 protein</fullName>
    </recommendedName>
</protein>
<keyword evidence="9 11" id="KW-0472">Membrane</keyword>
<dbReference type="Proteomes" id="UP001148838">
    <property type="component" value="Unassembled WGS sequence"/>
</dbReference>
<reference evidence="12 13" key="1">
    <citation type="journal article" date="2022" name="Allergy">
        <title>Genome assembly and annotation of Periplaneta americana reveal a comprehensive cockroach allergen profile.</title>
        <authorList>
            <person name="Wang L."/>
            <person name="Xiong Q."/>
            <person name="Saelim N."/>
            <person name="Wang L."/>
            <person name="Nong W."/>
            <person name="Wan A.T."/>
            <person name="Shi M."/>
            <person name="Liu X."/>
            <person name="Cao Q."/>
            <person name="Hui J.H.L."/>
            <person name="Sookrung N."/>
            <person name="Leung T.F."/>
            <person name="Tungtrongchitr A."/>
            <person name="Tsui S.K.W."/>
        </authorList>
    </citation>
    <scope>NUCLEOTIDE SEQUENCE [LARGE SCALE GENOMIC DNA]</scope>
    <source>
        <strain evidence="12">PWHHKU_190912</strain>
    </source>
</reference>
<evidence type="ECO:0000313" key="12">
    <source>
        <dbReference type="EMBL" id="KAJ4448219.1"/>
    </source>
</evidence>
<dbReference type="PROSITE" id="PS51257">
    <property type="entry name" value="PROKAR_LIPOPROTEIN"/>
    <property type="match status" value="1"/>
</dbReference>